<name>A0A2S9ZX87_RHOTO</name>
<organism evidence="1 2">
    <name type="scientific">Rhodotorula toruloides</name>
    <name type="common">Yeast</name>
    <name type="synonym">Rhodosporidium toruloides</name>
    <dbReference type="NCBI Taxonomy" id="5286"/>
    <lineage>
        <taxon>Eukaryota</taxon>
        <taxon>Fungi</taxon>
        <taxon>Dikarya</taxon>
        <taxon>Basidiomycota</taxon>
        <taxon>Pucciniomycotina</taxon>
        <taxon>Microbotryomycetes</taxon>
        <taxon>Sporidiobolales</taxon>
        <taxon>Sporidiobolaceae</taxon>
        <taxon>Rhodotorula</taxon>
    </lineage>
</organism>
<gene>
    <name evidence="1" type="ORF">AAT19DRAFT_11100</name>
</gene>
<accession>A0A2S9ZX87</accession>
<reference evidence="1 2" key="1">
    <citation type="journal article" date="2018" name="Elife">
        <title>Functional genomics of lipid metabolism in the oleaginous yeast Rhodosporidium toruloides.</title>
        <authorList>
            <person name="Coradetti S.T."/>
            <person name="Pinel D."/>
            <person name="Geiselman G."/>
            <person name="Ito M."/>
            <person name="Mondo S."/>
            <person name="Reilly M.C."/>
            <person name="Cheng Y.F."/>
            <person name="Bauer S."/>
            <person name="Grigoriev I."/>
            <person name="Gladden J.M."/>
            <person name="Simmons B.A."/>
            <person name="Brem R."/>
            <person name="Arkin A.P."/>
            <person name="Skerker J.M."/>
        </authorList>
    </citation>
    <scope>NUCLEOTIDE SEQUENCE [LARGE SCALE GENOMIC DNA]</scope>
    <source>
        <strain evidence="1 2">NBRC 0880</strain>
    </source>
</reference>
<dbReference type="Proteomes" id="UP000239560">
    <property type="component" value="Unassembled WGS sequence"/>
</dbReference>
<comment type="caution">
    <text evidence="1">The sequence shown here is derived from an EMBL/GenBank/DDBJ whole genome shotgun (WGS) entry which is preliminary data.</text>
</comment>
<proteinExistence type="predicted"/>
<dbReference type="AlphaFoldDB" id="A0A2S9ZX87"/>
<evidence type="ECO:0000313" key="1">
    <source>
        <dbReference type="EMBL" id="PRQ70351.1"/>
    </source>
</evidence>
<sequence>MGARNQSIEQGTLRRPWPQLTIRSVARAVRPWNAIFLMHRRGPDSSRRAQGTRNVGGRKMLKRAAGALKLVGWPLCNPLGRSSRLVC</sequence>
<protein>
    <submittedName>
        <fullName evidence="1">Uncharacterized protein</fullName>
    </submittedName>
</protein>
<evidence type="ECO:0000313" key="2">
    <source>
        <dbReference type="Proteomes" id="UP000239560"/>
    </source>
</evidence>
<dbReference type="EMBL" id="LCTV02000015">
    <property type="protein sequence ID" value="PRQ70351.1"/>
    <property type="molecule type" value="Genomic_DNA"/>
</dbReference>